<organism evidence="2 3">
    <name type="scientific">Stephania japonica</name>
    <dbReference type="NCBI Taxonomy" id="461633"/>
    <lineage>
        <taxon>Eukaryota</taxon>
        <taxon>Viridiplantae</taxon>
        <taxon>Streptophyta</taxon>
        <taxon>Embryophyta</taxon>
        <taxon>Tracheophyta</taxon>
        <taxon>Spermatophyta</taxon>
        <taxon>Magnoliopsida</taxon>
        <taxon>Ranunculales</taxon>
        <taxon>Menispermaceae</taxon>
        <taxon>Menispermoideae</taxon>
        <taxon>Cissampelideae</taxon>
        <taxon>Stephania</taxon>
    </lineage>
</organism>
<evidence type="ECO:0000313" key="3">
    <source>
        <dbReference type="Proteomes" id="UP001417504"/>
    </source>
</evidence>
<name>A0AAP0NYW0_9MAGN</name>
<dbReference type="Proteomes" id="UP001417504">
    <property type="component" value="Unassembled WGS sequence"/>
</dbReference>
<dbReference type="EMBL" id="JBBNAE010000005">
    <property type="protein sequence ID" value="KAK9124118.1"/>
    <property type="molecule type" value="Genomic_DNA"/>
</dbReference>
<feature type="compositionally biased region" description="Basic and acidic residues" evidence="1">
    <location>
        <begin position="11"/>
        <end position="26"/>
    </location>
</feature>
<gene>
    <name evidence="2" type="ORF">Sjap_013720</name>
</gene>
<reference evidence="2 3" key="1">
    <citation type="submission" date="2024-01" db="EMBL/GenBank/DDBJ databases">
        <title>Genome assemblies of Stephania.</title>
        <authorList>
            <person name="Yang L."/>
        </authorList>
    </citation>
    <scope>NUCLEOTIDE SEQUENCE [LARGE SCALE GENOMIC DNA]</scope>
    <source>
        <strain evidence="2">QJT</strain>
        <tissue evidence="2">Leaf</tissue>
    </source>
</reference>
<sequence length="112" mass="12701">MVYKSYGSNHHNLDLGERERRSKVMESSHGAKTAKQRCSLSLASVVAGVMSLLAQSLTWRNRREKGQRHDTTLTTCPPFSYRDGAKSGATEIHTWHHNLKIYKFGNKILRSS</sequence>
<proteinExistence type="predicted"/>
<accession>A0AAP0NYW0</accession>
<evidence type="ECO:0000313" key="2">
    <source>
        <dbReference type="EMBL" id="KAK9124118.1"/>
    </source>
</evidence>
<keyword evidence="3" id="KW-1185">Reference proteome</keyword>
<feature type="compositionally biased region" description="Polar residues" evidence="1">
    <location>
        <begin position="1"/>
        <end position="10"/>
    </location>
</feature>
<evidence type="ECO:0000256" key="1">
    <source>
        <dbReference type="SAM" id="MobiDB-lite"/>
    </source>
</evidence>
<comment type="caution">
    <text evidence="2">The sequence shown here is derived from an EMBL/GenBank/DDBJ whole genome shotgun (WGS) entry which is preliminary data.</text>
</comment>
<feature type="region of interest" description="Disordered" evidence="1">
    <location>
        <begin position="1"/>
        <end position="31"/>
    </location>
</feature>
<protein>
    <submittedName>
        <fullName evidence="2">Uncharacterized protein</fullName>
    </submittedName>
</protein>
<dbReference type="AlphaFoldDB" id="A0AAP0NYW0"/>